<name>C5BNL3_TERTT</name>
<sequence length="271" mass="27956">MMVIALYRREPLTQVQGIMTQDKYDLVFKGQLVKGVELAVAKNNIASLFKINAAKVDAMFSGKPLVLKRGLDADAANKYRVAIKKAGALVDIVLVREAKVSGKATFAVPDSDTPVPEKPVGAIPGTIPGTSPSSSSPATGQRNPAPDASAATESAGLSLAPLGAEMLPATARQPDPVISVDTSALSLRAVGGDLLDAKERQSSAPEVPVPVTDFGLADVGAPVLRAEERKPVRAVDVDISGLAMDLSESNLAPPQPAPPAAPDVSGLQLES</sequence>
<feature type="region of interest" description="Disordered" evidence="1">
    <location>
        <begin position="106"/>
        <end position="154"/>
    </location>
</feature>
<dbReference type="KEGG" id="ttu:TERTU_0584"/>
<dbReference type="Proteomes" id="UP000009080">
    <property type="component" value="Chromosome"/>
</dbReference>
<organism evidence="2 3">
    <name type="scientific">Teredinibacter turnerae (strain ATCC 39867 / T7901)</name>
    <dbReference type="NCBI Taxonomy" id="377629"/>
    <lineage>
        <taxon>Bacteria</taxon>
        <taxon>Pseudomonadati</taxon>
        <taxon>Pseudomonadota</taxon>
        <taxon>Gammaproteobacteria</taxon>
        <taxon>Cellvibrionales</taxon>
        <taxon>Cellvibrionaceae</taxon>
        <taxon>Teredinibacter</taxon>
    </lineage>
</organism>
<evidence type="ECO:0000313" key="3">
    <source>
        <dbReference type="Proteomes" id="UP000009080"/>
    </source>
</evidence>
<dbReference type="eggNOG" id="COG3152">
    <property type="taxonomic scope" value="Bacteria"/>
</dbReference>
<dbReference type="OrthoDB" id="6402943at2"/>
<evidence type="ECO:0000313" key="2">
    <source>
        <dbReference type="EMBL" id="ACR12229.1"/>
    </source>
</evidence>
<dbReference type="HOGENOM" id="CLU_088897_0_0_6"/>
<proteinExistence type="predicted"/>
<protein>
    <submittedName>
        <fullName evidence="2">Uncharacterized protein</fullName>
    </submittedName>
</protein>
<feature type="region of interest" description="Disordered" evidence="1">
    <location>
        <begin position="246"/>
        <end position="271"/>
    </location>
</feature>
<gene>
    <name evidence="2" type="ordered locus">TERTU_0584</name>
</gene>
<evidence type="ECO:0000256" key="1">
    <source>
        <dbReference type="SAM" id="MobiDB-lite"/>
    </source>
</evidence>
<dbReference type="AlphaFoldDB" id="C5BNL3"/>
<accession>C5BNL3</accession>
<dbReference type="EMBL" id="CP001614">
    <property type="protein sequence ID" value="ACR12229.1"/>
    <property type="molecule type" value="Genomic_DNA"/>
</dbReference>
<reference evidence="2 3" key="1">
    <citation type="journal article" date="2009" name="PLoS ONE">
        <title>The complete genome of Teredinibacter turnerae T7901: an intracellular endosymbiont of marine wood-boring bivalves (shipworms).</title>
        <authorList>
            <person name="Yang J.C."/>
            <person name="Madupu R."/>
            <person name="Durkin A.S."/>
            <person name="Ekborg N.A."/>
            <person name="Pedamallu C.S."/>
            <person name="Hostetler J.B."/>
            <person name="Radune D."/>
            <person name="Toms B.S."/>
            <person name="Henrissat B."/>
            <person name="Coutinho P.M."/>
            <person name="Schwarz S."/>
            <person name="Field L."/>
            <person name="Trindade-Silva A.E."/>
            <person name="Soares C.A.G."/>
            <person name="Elshahawi S."/>
            <person name="Hanora A."/>
            <person name="Schmidt E.W."/>
            <person name="Haygood M.G."/>
            <person name="Posfai J."/>
            <person name="Benner J."/>
            <person name="Madinger C."/>
            <person name="Nove J."/>
            <person name="Anton B."/>
            <person name="Chaudhary K."/>
            <person name="Foster J."/>
            <person name="Holman A."/>
            <person name="Kumar S."/>
            <person name="Lessard P.A."/>
            <person name="Luyten Y.A."/>
            <person name="Slatko B."/>
            <person name="Wood N."/>
            <person name="Wu B."/>
            <person name="Teplitski M."/>
            <person name="Mougous J.D."/>
            <person name="Ward N."/>
            <person name="Eisen J.A."/>
            <person name="Badger J.H."/>
            <person name="Distel D.L."/>
        </authorList>
    </citation>
    <scope>NUCLEOTIDE SEQUENCE [LARGE SCALE GENOMIC DNA]</scope>
    <source>
        <strain evidence="3">ATCC 39867 / T7901</strain>
    </source>
</reference>
<feature type="compositionally biased region" description="Low complexity" evidence="1">
    <location>
        <begin position="123"/>
        <end position="137"/>
    </location>
</feature>
<dbReference type="STRING" id="377629.TERTU_0584"/>
<keyword evidence="3" id="KW-1185">Reference proteome</keyword>